<name>A0A5B7GQK9_PORTR</name>
<feature type="region of interest" description="Disordered" evidence="1">
    <location>
        <begin position="82"/>
        <end position="106"/>
    </location>
</feature>
<evidence type="ECO:0000313" key="2">
    <source>
        <dbReference type="EMBL" id="MPC59893.1"/>
    </source>
</evidence>
<evidence type="ECO:0000313" key="3">
    <source>
        <dbReference type="Proteomes" id="UP000324222"/>
    </source>
</evidence>
<dbReference type="AlphaFoldDB" id="A0A5B7GQK9"/>
<organism evidence="2 3">
    <name type="scientific">Portunus trituberculatus</name>
    <name type="common">Swimming crab</name>
    <name type="synonym">Neptunus trituberculatus</name>
    <dbReference type="NCBI Taxonomy" id="210409"/>
    <lineage>
        <taxon>Eukaryota</taxon>
        <taxon>Metazoa</taxon>
        <taxon>Ecdysozoa</taxon>
        <taxon>Arthropoda</taxon>
        <taxon>Crustacea</taxon>
        <taxon>Multicrustacea</taxon>
        <taxon>Malacostraca</taxon>
        <taxon>Eumalacostraca</taxon>
        <taxon>Eucarida</taxon>
        <taxon>Decapoda</taxon>
        <taxon>Pleocyemata</taxon>
        <taxon>Brachyura</taxon>
        <taxon>Eubrachyura</taxon>
        <taxon>Portunoidea</taxon>
        <taxon>Portunidae</taxon>
        <taxon>Portuninae</taxon>
        <taxon>Portunus</taxon>
    </lineage>
</organism>
<feature type="compositionally biased region" description="Basic and acidic residues" evidence="1">
    <location>
        <begin position="82"/>
        <end position="100"/>
    </location>
</feature>
<comment type="caution">
    <text evidence="2">The sequence shown here is derived from an EMBL/GenBank/DDBJ whole genome shotgun (WGS) entry which is preliminary data.</text>
</comment>
<proteinExistence type="predicted"/>
<protein>
    <submittedName>
        <fullName evidence="2">Uncharacterized protein</fullName>
    </submittedName>
</protein>
<sequence length="106" mass="12475">MLITVAYVPPKTSSWSRKDYEGLIMETLLSLSKVIKGRRRAILVDDFNCKEVHKIGITKFVPKYKPREGGKKDWFNVRAKKKRDEAWKKMDEKQKSEKQGKFKISK</sequence>
<reference evidence="2 3" key="1">
    <citation type="submission" date="2019-05" db="EMBL/GenBank/DDBJ databases">
        <title>Another draft genome of Portunus trituberculatus and its Hox gene families provides insights of decapod evolution.</title>
        <authorList>
            <person name="Jeong J.-H."/>
            <person name="Song I."/>
            <person name="Kim S."/>
            <person name="Choi T."/>
            <person name="Kim D."/>
            <person name="Ryu S."/>
            <person name="Kim W."/>
        </authorList>
    </citation>
    <scope>NUCLEOTIDE SEQUENCE [LARGE SCALE GENOMIC DNA]</scope>
    <source>
        <tissue evidence="2">Muscle</tissue>
    </source>
</reference>
<evidence type="ECO:0000256" key="1">
    <source>
        <dbReference type="SAM" id="MobiDB-lite"/>
    </source>
</evidence>
<dbReference type="EMBL" id="VSRR010016961">
    <property type="protein sequence ID" value="MPC59893.1"/>
    <property type="molecule type" value="Genomic_DNA"/>
</dbReference>
<accession>A0A5B7GQK9</accession>
<gene>
    <name evidence="2" type="ORF">E2C01_053922</name>
</gene>
<dbReference type="Proteomes" id="UP000324222">
    <property type="component" value="Unassembled WGS sequence"/>
</dbReference>
<keyword evidence="3" id="KW-1185">Reference proteome</keyword>